<dbReference type="AlphaFoldDB" id="A0A9W9PCP3"/>
<protein>
    <submittedName>
        <fullName evidence="2">Uncharacterized protein</fullName>
    </submittedName>
</protein>
<keyword evidence="3" id="KW-1185">Reference proteome</keyword>
<reference evidence="2" key="1">
    <citation type="submission" date="2022-11" db="EMBL/GenBank/DDBJ databases">
        <authorList>
            <person name="Petersen C."/>
        </authorList>
    </citation>
    <scope>NUCLEOTIDE SEQUENCE</scope>
    <source>
        <strain evidence="2">IBT 23319</strain>
    </source>
</reference>
<feature type="compositionally biased region" description="Basic residues" evidence="1">
    <location>
        <begin position="124"/>
        <end position="133"/>
    </location>
</feature>
<organism evidence="2 3">
    <name type="scientific">Penicillium citrinum</name>
    <dbReference type="NCBI Taxonomy" id="5077"/>
    <lineage>
        <taxon>Eukaryota</taxon>
        <taxon>Fungi</taxon>
        <taxon>Dikarya</taxon>
        <taxon>Ascomycota</taxon>
        <taxon>Pezizomycotina</taxon>
        <taxon>Eurotiomycetes</taxon>
        <taxon>Eurotiomycetidae</taxon>
        <taxon>Eurotiales</taxon>
        <taxon>Aspergillaceae</taxon>
        <taxon>Penicillium</taxon>
    </lineage>
</organism>
<evidence type="ECO:0000313" key="3">
    <source>
        <dbReference type="Proteomes" id="UP001147733"/>
    </source>
</evidence>
<feature type="compositionally biased region" description="Basic and acidic residues" evidence="1">
    <location>
        <begin position="21"/>
        <end position="35"/>
    </location>
</feature>
<evidence type="ECO:0000313" key="2">
    <source>
        <dbReference type="EMBL" id="KAJ5241556.1"/>
    </source>
</evidence>
<comment type="caution">
    <text evidence="2">The sequence shown here is derived from an EMBL/GenBank/DDBJ whole genome shotgun (WGS) entry which is preliminary data.</text>
</comment>
<dbReference type="EMBL" id="JAPQKT010000002">
    <property type="protein sequence ID" value="KAJ5241556.1"/>
    <property type="molecule type" value="Genomic_DNA"/>
</dbReference>
<accession>A0A9W9PCP3</accession>
<gene>
    <name evidence="2" type="ORF">N7469_003147</name>
</gene>
<proteinExistence type="predicted"/>
<dbReference type="Proteomes" id="UP001147733">
    <property type="component" value="Unassembled WGS sequence"/>
</dbReference>
<name>A0A9W9PCP3_PENCI</name>
<feature type="region of interest" description="Disordered" evidence="1">
    <location>
        <begin position="17"/>
        <end position="133"/>
    </location>
</feature>
<evidence type="ECO:0000256" key="1">
    <source>
        <dbReference type="SAM" id="MobiDB-lite"/>
    </source>
</evidence>
<sequence length="133" mass="15444">MFSGGLGLPVIPISGWRSKQRPREMNAFEEHDPQHPSKTRKRVPAIFRLSRTMYAGVTTHRPTTSSRSNNIRLTVRNRRKNRDQQSPWDPRAIQSDQEYLIPGDQHAYGMRQPERGRLLARVTGRGRKSNKRD</sequence>
<dbReference type="GeneID" id="81381234"/>
<dbReference type="RefSeq" id="XP_056504561.1">
    <property type="nucleotide sequence ID" value="XM_056642067.1"/>
</dbReference>
<reference evidence="2" key="2">
    <citation type="journal article" date="2023" name="IMA Fungus">
        <title>Comparative genomic study of the Penicillium genus elucidates a diverse pangenome and 15 lateral gene transfer events.</title>
        <authorList>
            <person name="Petersen C."/>
            <person name="Sorensen T."/>
            <person name="Nielsen M.R."/>
            <person name="Sondergaard T.E."/>
            <person name="Sorensen J.L."/>
            <person name="Fitzpatrick D.A."/>
            <person name="Frisvad J.C."/>
            <person name="Nielsen K.L."/>
        </authorList>
    </citation>
    <scope>NUCLEOTIDE SEQUENCE</scope>
    <source>
        <strain evidence="2">IBT 23319</strain>
    </source>
</reference>
<dbReference type="OrthoDB" id="4341087at2759"/>
<feature type="compositionally biased region" description="Polar residues" evidence="1">
    <location>
        <begin position="60"/>
        <end position="72"/>
    </location>
</feature>